<evidence type="ECO:0000313" key="2">
    <source>
        <dbReference type="Proteomes" id="UP000594014"/>
    </source>
</evidence>
<reference evidence="1" key="1">
    <citation type="submission" date="2019-08" db="EMBL/GenBank/DDBJ databases">
        <title>Genome sequence of Clostridiales bacterium MT110.</title>
        <authorList>
            <person name="Cao J."/>
        </authorList>
    </citation>
    <scope>NUCLEOTIDE SEQUENCE</scope>
    <source>
        <strain evidence="1">MT110</strain>
    </source>
</reference>
<dbReference type="EMBL" id="CP042469">
    <property type="protein sequence ID" value="QOX63603.1"/>
    <property type="molecule type" value="Genomic_DNA"/>
</dbReference>
<dbReference type="Proteomes" id="UP000594014">
    <property type="component" value="Chromosome"/>
</dbReference>
<keyword evidence="2" id="KW-1185">Reference proteome</keyword>
<sequence length="471" mass="52097">MSEIIFTDVAFRYQESGNFYVLQNLNVRFQSAHITVLTGASGCGKSTLLYLAAGIYPENAGVLSSGSVKIDEDDPSELPPNLRCKRVGMMFQNPALQFCMDTVRNELAFCLENVRTPREEMDPKIDEALHFCCIEHLKDRKLLTLSGGEKQKVMLACLAALSPAWILLDEPFANLDDRSARDIAAKLARLHHEKGTGILAVDHRLENWLGIAEEVKGMDKMGNLIAEGLTRTAHDGRHKKTPHEAQPEPLLQLKNITASYSGTPVLRGLNADFSRGKSYALLGDSGSGKSTLFDVLRGLVPFNGAVFYRGSTVRKKDLGRPGPMGFVTQNPQDQFVADTVYDEILTSLKSKGNRTAAPNAEEDQAEAILRSIGLWGYRRVSPYMLSQGQQRRLGVAAILACACEILICDEPTYAQDWNNTIAIMESLENVMISQGTTLIFSTHDRKLAADFADKIFELKEGILLEYDQSDF</sequence>
<name>A0ACD1ABB2_9FIRM</name>
<evidence type="ECO:0000313" key="1">
    <source>
        <dbReference type="EMBL" id="QOX63603.1"/>
    </source>
</evidence>
<keyword evidence="1" id="KW-0067">ATP-binding</keyword>
<keyword evidence="1" id="KW-0547">Nucleotide-binding</keyword>
<proteinExistence type="predicted"/>
<organism evidence="1 2">
    <name type="scientific">Anoxybacterium hadale</name>
    <dbReference type="NCBI Taxonomy" id="3408580"/>
    <lineage>
        <taxon>Bacteria</taxon>
        <taxon>Bacillati</taxon>
        <taxon>Bacillota</taxon>
        <taxon>Clostridia</taxon>
        <taxon>Peptostreptococcales</taxon>
        <taxon>Anaerovoracaceae</taxon>
        <taxon>Anoxybacterium</taxon>
    </lineage>
</organism>
<protein>
    <submittedName>
        <fullName evidence="1">ABC transporter ATP-binding protein</fullName>
    </submittedName>
</protein>
<accession>A0ACD1ABB2</accession>
<gene>
    <name evidence="1" type="ORF">FRZ06_09690</name>
</gene>